<evidence type="ECO:0000313" key="3">
    <source>
        <dbReference type="Proteomes" id="UP000184462"/>
    </source>
</evidence>
<sequence length="190" mass="20805">MKKLNLIIGLLTLITMLSCSSDDDSQNEIITTASEFSINGTNYSISNGFILSSFDATNNSRHAIYLLNGTILNNEWYGAGCDFSNNLTQGVIFNITSSSQTELAEGTYNYELSTNEASLNETNISTNIVVENNCIISLNDIDEDQINSGSITVERLNNSYTLTFSFMTTDFGTISGSYQGELQLTQDLSD</sequence>
<evidence type="ECO:0000256" key="1">
    <source>
        <dbReference type="SAM" id="SignalP"/>
    </source>
</evidence>
<gene>
    <name evidence="2" type="ORF">SAMN05444278_101175</name>
</gene>
<protein>
    <submittedName>
        <fullName evidence="2">Uncharacterized protein</fullName>
    </submittedName>
</protein>
<feature type="chain" id="PRO_5012951298" evidence="1">
    <location>
        <begin position="22"/>
        <end position="190"/>
    </location>
</feature>
<proteinExistence type="predicted"/>
<accession>A0A1M4SIB4</accession>
<dbReference type="PROSITE" id="PS51257">
    <property type="entry name" value="PROKAR_LIPOPROTEIN"/>
    <property type="match status" value="1"/>
</dbReference>
<evidence type="ECO:0000313" key="2">
    <source>
        <dbReference type="EMBL" id="SHE31940.1"/>
    </source>
</evidence>
<keyword evidence="1" id="KW-0732">Signal</keyword>
<feature type="signal peptide" evidence="1">
    <location>
        <begin position="1"/>
        <end position="21"/>
    </location>
</feature>
<dbReference type="OrthoDB" id="1448746at2"/>
<organism evidence="2 3">
    <name type="scientific">Psychroflexus salarius</name>
    <dbReference type="NCBI Taxonomy" id="1155689"/>
    <lineage>
        <taxon>Bacteria</taxon>
        <taxon>Pseudomonadati</taxon>
        <taxon>Bacteroidota</taxon>
        <taxon>Flavobacteriia</taxon>
        <taxon>Flavobacteriales</taxon>
        <taxon>Flavobacteriaceae</taxon>
        <taxon>Psychroflexus</taxon>
    </lineage>
</organism>
<dbReference type="Proteomes" id="UP000184462">
    <property type="component" value="Unassembled WGS sequence"/>
</dbReference>
<dbReference type="RefSeq" id="WP_073190707.1">
    <property type="nucleotide sequence ID" value="NZ_FQTW01000001.1"/>
</dbReference>
<keyword evidence="3" id="KW-1185">Reference proteome</keyword>
<dbReference type="EMBL" id="FQTW01000001">
    <property type="protein sequence ID" value="SHE31940.1"/>
    <property type="molecule type" value="Genomic_DNA"/>
</dbReference>
<name>A0A1M4SIB4_9FLAO</name>
<dbReference type="AlphaFoldDB" id="A0A1M4SIB4"/>
<reference evidence="2 3" key="1">
    <citation type="submission" date="2016-11" db="EMBL/GenBank/DDBJ databases">
        <authorList>
            <person name="Jaros S."/>
            <person name="Januszkiewicz K."/>
            <person name="Wedrychowicz H."/>
        </authorList>
    </citation>
    <scope>NUCLEOTIDE SEQUENCE [LARGE SCALE GENOMIC DNA]</scope>
    <source>
        <strain evidence="2 3">DSM 25661</strain>
    </source>
</reference>